<dbReference type="AlphaFoldDB" id="A0A068RQN3"/>
<accession>A0A068RQN3</accession>
<dbReference type="Proteomes" id="UP000027586">
    <property type="component" value="Unassembled WGS sequence"/>
</dbReference>
<reference evidence="1" key="1">
    <citation type="submission" date="2013-08" db="EMBL/GenBank/DDBJ databases">
        <title>Gene expansion shapes genome architecture in the human pathogen Lichtheimia corymbifera: an evolutionary genomics analysis in the ancient terrestrial Mucorales (Mucoromycotina).</title>
        <authorList>
            <person name="Schwartze V.U."/>
            <person name="Winter S."/>
            <person name="Shelest E."/>
            <person name="Marcet-Houben M."/>
            <person name="Horn F."/>
            <person name="Wehner S."/>
            <person name="Hoffmann K."/>
            <person name="Riege K."/>
            <person name="Sammeth M."/>
            <person name="Nowrousian M."/>
            <person name="Valiante V."/>
            <person name="Linde J."/>
            <person name="Jacobsen I.D."/>
            <person name="Marz M."/>
            <person name="Brakhage A.A."/>
            <person name="Gabaldon T."/>
            <person name="Bocker S."/>
            <person name="Voigt K."/>
        </authorList>
    </citation>
    <scope>NUCLEOTIDE SEQUENCE [LARGE SCALE GENOMIC DNA]</scope>
    <source>
        <strain evidence="1">FSU 9682</strain>
    </source>
</reference>
<dbReference type="EMBL" id="CBTN010000011">
    <property type="protein sequence ID" value="CDH51937.1"/>
    <property type="molecule type" value="Genomic_DNA"/>
</dbReference>
<gene>
    <name evidence="1" type="ORF">LCOR_03482.1</name>
</gene>
<keyword evidence="2" id="KW-1185">Reference proteome</keyword>
<name>A0A068RQN3_9FUNG</name>
<dbReference type="VEuPathDB" id="FungiDB:LCOR_03482.1"/>
<evidence type="ECO:0008006" key="3">
    <source>
        <dbReference type="Google" id="ProtNLM"/>
    </source>
</evidence>
<protein>
    <recommendedName>
        <fullName evidence="3">Cysteine-rich transmembrane CYSTM domain-containing protein</fullName>
    </recommendedName>
</protein>
<evidence type="ECO:0000313" key="1">
    <source>
        <dbReference type="EMBL" id="CDH51937.1"/>
    </source>
</evidence>
<dbReference type="OrthoDB" id="2207060at2759"/>
<sequence>MDRKKKRYSVPDEAFCATPPYMPDAAYLQGRDRPFYQPTPAPNTVVIHDTPTRSKNACCLGCLAAMCLCCGIQECCTIF</sequence>
<comment type="caution">
    <text evidence="1">The sequence shown here is derived from an EMBL/GenBank/DDBJ whole genome shotgun (WGS) entry which is preliminary data.</text>
</comment>
<organism evidence="1 2">
    <name type="scientific">Lichtheimia corymbifera JMRC:FSU:9682</name>
    <dbReference type="NCBI Taxonomy" id="1263082"/>
    <lineage>
        <taxon>Eukaryota</taxon>
        <taxon>Fungi</taxon>
        <taxon>Fungi incertae sedis</taxon>
        <taxon>Mucoromycota</taxon>
        <taxon>Mucoromycotina</taxon>
        <taxon>Mucoromycetes</taxon>
        <taxon>Mucorales</taxon>
        <taxon>Lichtheimiaceae</taxon>
        <taxon>Lichtheimia</taxon>
    </lineage>
</organism>
<proteinExistence type="predicted"/>
<evidence type="ECO:0000313" key="2">
    <source>
        <dbReference type="Proteomes" id="UP000027586"/>
    </source>
</evidence>